<organism evidence="1 2">
    <name type="scientific">Leptospira harrisiae</name>
    <dbReference type="NCBI Taxonomy" id="2023189"/>
    <lineage>
        <taxon>Bacteria</taxon>
        <taxon>Pseudomonadati</taxon>
        <taxon>Spirochaetota</taxon>
        <taxon>Spirochaetia</taxon>
        <taxon>Leptospirales</taxon>
        <taxon>Leptospiraceae</taxon>
        <taxon>Leptospira</taxon>
    </lineage>
</organism>
<dbReference type="AlphaFoldDB" id="A0A2N0AFQ2"/>
<accession>A0A2N0AFQ2</accession>
<proteinExistence type="predicted"/>
<keyword evidence="2" id="KW-1185">Reference proteome</keyword>
<evidence type="ECO:0000313" key="1">
    <source>
        <dbReference type="EMBL" id="PJZ83053.1"/>
    </source>
</evidence>
<gene>
    <name evidence="1" type="ORF">CH364_18460</name>
</gene>
<dbReference type="EMBL" id="NPDX01000008">
    <property type="protein sequence ID" value="PJZ83053.1"/>
    <property type="molecule type" value="Genomic_DNA"/>
</dbReference>
<evidence type="ECO:0000313" key="2">
    <source>
        <dbReference type="Proteomes" id="UP000232145"/>
    </source>
</evidence>
<sequence>MGFEDRTRREDGLWWILLPTPPKQDLPIVRPFDLVTTVPVVKTNLPSLVLSKKSLFMEEFFLYKSQY</sequence>
<dbReference type="Proteomes" id="UP000232145">
    <property type="component" value="Unassembled WGS sequence"/>
</dbReference>
<reference evidence="1 2" key="1">
    <citation type="submission" date="2017-07" db="EMBL/GenBank/DDBJ databases">
        <title>Leptospira spp. isolated from tropical soils.</title>
        <authorList>
            <person name="Thibeaux R."/>
            <person name="Iraola G."/>
            <person name="Ferres I."/>
            <person name="Bierque E."/>
            <person name="Girault D."/>
            <person name="Soupe-Gilbert M.-E."/>
            <person name="Picardeau M."/>
            <person name="Goarant C."/>
        </authorList>
    </citation>
    <scope>NUCLEOTIDE SEQUENCE [LARGE SCALE GENOMIC DNA]</scope>
    <source>
        <strain evidence="1 2">FH2-B-A1</strain>
    </source>
</reference>
<name>A0A2N0AFQ2_9LEPT</name>
<protein>
    <submittedName>
        <fullName evidence="1">Uncharacterized protein</fullName>
    </submittedName>
</protein>
<comment type="caution">
    <text evidence="1">The sequence shown here is derived from an EMBL/GenBank/DDBJ whole genome shotgun (WGS) entry which is preliminary data.</text>
</comment>